<dbReference type="Proteomes" id="UP001238540">
    <property type="component" value="Unassembled WGS sequence"/>
</dbReference>
<gene>
    <name evidence="1" type="ORF">QWZ16_21000</name>
</gene>
<reference evidence="2" key="1">
    <citation type="journal article" date="2019" name="Int. J. Syst. Evol. Microbiol.">
        <title>The Global Catalogue of Microorganisms (GCM) 10K type strain sequencing project: providing services to taxonomists for standard genome sequencing and annotation.</title>
        <authorList>
            <consortium name="The Broad Institute Genomics Platform"/>
            <consortium name="The Broad Institute Genome Sequencing Center for Infectious Disease"/>
            <person name="Wu L."/>
            <person name="Ma J."/>
        </authorList>
    </citation>
    <scope>NUCLEOTIDE SEQUENCE [LARGE SCALE GENOMIC DNA]</scope>
    <source>
        <strain evidence="2">CECT 7398</strain>
    </source>
</reference>
<evidence type="ECO:0000313" key="1">
    <source>
        <dbReference type="EMBL" id="MDN3612075.1"/>
    </source>
</evidence>
<proteinExistence type="predicted"/>
<protein>
    <submittedName>
        <fullName evidence="1">Transcriptional regulator</fullName>
    </submittedName>
</protein>
<dbReference type="EMBL" id="JAUFQC010000027">
    <property type="protein sequence ID" value="MDN3612075.1"/>
    <property type="molecule type" value="Genomic_DNA"/>
</dbReference>
<dbReference type="RefSeq" id="WP_076589564.1">
    <property type="nucleotide sequence ID" value="NZ_JABEYA020000004.1"/>
</dbReference>
<accession>A0ABT8BY44</accession>
<organism evidence="1 2">
    <name type="scientific">Vibrio ostreicida</name>
    <dbReference type="NCBI Taxonomy" id="526588"/>
    <lineage>
        <taxon>Bacteria</taxon>
        <taxon>Pseudomonadati</taxon>
        <taxon>Pseudomonadota</taxon>
        <taxon>Gammaproteobacteria</taxon>
        <taxon>Vibrionales</taxon>
        <taxon>Vibrionaceae</taxon>
        <taxon>Vibrio</taxon>
    </lineage>
</organism>
<evidence type="ECO:0000313" key="2">
    <source>
        <dbReference type="Proteomes" id="UP001238540"/>
    </source>
</evidence>
<comment type="caution">
    <text evidence="1">The sequence shown here is derived from an EMBL/GenBank/DDBJ whole genome shotgun (WGS) entry which is preliminary data.</text>
</comment>
<name>A0ABT8BY44_9VIBR</name>
<sequence length="254" mass="29118">MHIGADFLLAALRLKIKSEGLCYSQISERAGVPLSTVKRHLHNPALGLDKVLMYAHQLNSDLIELTQIAIQIQRDNEQFLSDEQNALFAEHPYLLDFIYLITSRNQTPDDIAEHYQLNEHSLRFYLSIGEILGYWEMHGNKVMYHSGKRFIMEDGSALDKLFKSRFEKISMADPRLSQVCQARVRLTKEQQQKLEQEIDHAVSEMHAVNCANQMGEQTNVLLRMTSGQQIYFSDGLPQINGELLKQIAAKFKPT</sequence>
<keyword evidence="2" id="KW-1185">Reference proteome</keyword>